<evidence type="ECO:0000313" key="2">
    <source>
        <dbReference type="EMBL" id="CAH1114442.1"/>
    </source>
</evidence>
<dbReference type="AlphaFoldDB" id="A0A9P0GKI3"/>
<dbReference type="OrthoDB" id="6782268at2759"/>
<dbReference type="Proteomes" id="UP001153636">
    <property type="component" value="Chromosome 8"/>
</dbReference>
<organism evidence="2 3">
    <name type="scientific">Psylliodes chrysocephalus</name>
    <dbReference type="NCBI Taxonomy" id="3402493"/>
    <lineage>
        <taxon>Eukaryota</taxon>
        <taxon>Metazoa</taxon>
        <taxon>Ecdysozoa</taxon>
        <taxon>Arthropoda</taxon>
        <taxon>Hexapoda</taxon>
        <taxon>Insecta</taxon>
        <taxon>Pterygota</taxon>
        <taxon>Neoptera</taxon>
        <taxon>Endopterygota</taxon>
        <taxon>Coleoptera</taxon>
        <taxon>Polyphaga</taxon>
        <taxon>Cucujiformia</taxon>
        <taxon>Chrysomeloidea</taxon>
        <taxon>Chrysomelidae</taxon>
        <taxon>Galerucinae</taxon>
        <taxon>Alticini</taxon>
        <taxon>Psylliodes</taxon>
    </lineage>
</organism>
<keyword evidence="3" id="KW-1185">Reference proteome</keyword>
<proteinExistence type="predicted"/>
<name>A0A9P0GKI3_9CUCU</name>
<protein>
    <submittedName>
        <fullName evidence="2">Uncharacterized protein</fullName>
    </submittedName>
</protein>
<gene>
    <name evidence="2" type="ORF">PSYICH_LOCUS14076</name>
</gene>
<dbReference type="EMBL" id="OV651820">
    <property type="protein sequence ID" value="CAH1114442.1"/>
    <property type="molecule type" value="Genomic_DNA"/>
</dbReference>
<reference evidence="2" key="1">
    <citation type="submission" date="2022-01" db="EMBL/GenBank/DDBJ databases">
        <authorList>
            <person name="King R."/>
        </authorList>
    </citation>
    <scope>NUCLEOTIDE SEQUENCE</scope>
</reference>
<sequence length="133" mass="15230">MLIRWKNKDKDKDKCEKTSNQKQNSSGTSKKKRKFGRDGETDTSKIVDWDKIREISRNSSNLQTKRKQHLNNVRDLYLDGRIDDTLIIEKIVSPKFGSVKDLASIIVSNFTEEEISLEHIDAVSCDVTNTNTG</sequence>
<accession>A0A9P0GKI3</accession>
<evidence type="ECO:0000313" key="3">
    <source>
        <dbReference type="Proteomes" id="UP001153636"/>
    </source>
</evidence>
<feature type="region of interest" description="Disordered" evidence="1">
    <location>
        <begin position="1"/>
        <end position="41"/>
    </location>
</feature>
<feature type="compositionally biased region" description="Basic and acidic residues" evidence="1">
    <location>
        <begin position="1"/>
        <end position="19"/>
    </location>
</feature>
<evidence type="ECO:0000256" key="1">
    <source>
        <dbReference type="SAM" id="MobiDB-lite"/>
    </source>
</evidence>